<dbReference type="PANTHER" id="PTHR33713">
    <property type="entry name" value="ANTITOXIN YAFN-RELATED"/>
    <property type="match status" value="1"/>
</dbReference>
<dbReference type="SUPFAM" id="SSF143120">
    <property type="entry name" value="YefM-like"/>
    <property type="match status" value="1"/>
</dbReference>
<organism evidence="3 4">
    <name type="scientific">Chromobacterium aquaticum</name>
    <dbReference type="NCBI Taxonomy" id="467180"/>
    <lineage>
        <taxon>Bacteria</taxon>
        <taxon>Pseudomonadati</taxon>
        <taxon>Pseudomonadota</taxon>
        <taxon>Betaproteobacteria</taxon>
        <taxon>Neisseriales</taxon>
        <taxon>Chromobacteriaceae</taxon>
        <taxon>Chromobacterium</taxon>
    </lineage>
</organism>
<dbReference type="Pfam" id="PF02604">
    <property type="entry name" value="PhdYeFM_antitox"/>
    <property type="match status" value="1"/>
</dbReference>
<dbReference type="InterPro" id="IPR051405">
    <property type="entry name" value="phD/YefM_antitoxin"/>
</dbReference>
<name>A0ABV8ZQQ8_9NEIS</name>
<proteinExistence type="inferred from homology"/>
<dbReference type="InterPro" id="IPR036165">
    <property type="entry name" value="YefM-like_sf"/>
</dbReference>
<reference evidence="4" key="1">
    <citation type="journal article" date="2019" name="Int. J. Syst. Evol. Microbiol.">
        <title>The Global Catalogue of Microorganisms (GCM) 10K type strain sequencing project: providing services to taxonomists for standard genome sequencing and annotation.</title>
        <authorList>
            <consortium name="The Broad Institute Genomics Platform"/>
            <consortium name="The Broad Institute Genome Sequencing Center for Infectious Disease"/>
            <person name="Wu L."/>
            <person name="Ma J."/>
        </authorList>
    </citation>
    <scope>NUCLEOTIDE SEQUENCE [LARGE SCALE GENOMIC DNA]</scope>
    <source>
        <strain evidence="4">CGMCC 4.7608</strain>
    </source>
</reference>
<dbReference type="EMBL" id="JBHSEK010000005">
    <property type="protein sequence ID" value="MFC4490064.1"/>
    <property type="molecule type" value="Genomic_DNA"/>
</dbReference>
<comment type="function">
    <text evidence="2">Antitoxin component of a type II toxin-antitoxin (TA) system.</text>
</comment>
<dbReference type="PANTHER" id="PTHR33713:SF6">
    <property type="entry name" value="ANTITOXIN YEFM"/>
    <property type="match status" value="1"/>
</dbReference>
<dbReference type="InterPro" id="IPR006442">
    <property type="entry name" value="Antitoxin_Phd/YefM"/>
</dbReference>
<evidence type="ECO:0000256" key="2">
    <source>
        <dbReference type="RuleBase" id="RU362080"/>
    </source>
</evidence>
<dbReference type="Gene3D" id="3.40.1620.10">
    <property type="entry name" value="YefM-like domain"/>
    <property type="match status" value="1"/>
</dbReference>
<evidence type="ECO:0000313" key="3">
    <source>
        <dbReference type="EMBL" id="MFC4490064.1"/>
    </source>
</evidence>
<evidence type="ECO:0000256" key="1">
    <source>
        <dbReference type="ARBA" id="ARBA00009981"/>
    </source>
</evidence>
<dbReference type="RefSeq" id="WP_048411545.1">
    <property type="nucleotide sequence ID" value="NZ_JAJOHW010000011.1"/>
</dbReference>
<accession>A0ABV8ZQQ8</accession>
<sequence>MKALTYSHTRQHLAEVMRQVNEDRAPVIVTTQRGEPVVIMSLADYNALEETAYLTRSPENAKRLADAAARFHNGEAKERTLLEDGGE</sequence>
<dbReference type="NCBIfam" id="TIGR01552">
    <property type="entry name" value="phd_fam"/>
    <property type="match status" value="1"/>
</dbReference>
<evidence type="ECO:0000313" key="4">
    <source>
        <dbReference type="Proteomes" id="UP001595999"/>
    </source>
</evidence>
<gene>
    <name evidence="3" type="ORF">ACFO0R_10570</name>
</gene>
<protein>
    <recommendedName>
        <fullName evidence="2">Antitoxin</fullName>
    </recommendedName>
</protein>
<dbReference type="Gene3D" id="1.10.1220.170">
    <property type="match status" value="1"/>
</dbReference>
<dbReference type="Proteomes" id="UP001595999">
    <property type="component" value="Unassembled WGS sequence"/>
</dbReference>
<comment type="similarity">
    <text evidence="1 2">Belongs to the phD/YefM antitoxin family.</text>
</comment>
<keyword evidence="4" id="KW-1185">Reference proteome</keyword>
<comment type="caution">
    <text evidence="3">The sequence shown here is derived from an EMBL/GenBank/DDBJ whole genome shotgun (WGS) entry which is preliminary data.</text>
</comment>